<sequence>MNEDHTRNLVHRYFDHSLEPGEKEQLEGLLLSSKDARVAFRREARIHGLLSVAAEMDKGRAAAICDPVIPSNRSFPASDGSTKRRSRNTWLTAGLASAASIAIFFSVTHFRSDNGATTVAEIPSPGLASITSNSLIEWAATSSEPRGTEIDAGLYQIEFGSLRLHMGGGALVSIAAPCEFEIVSNKRIDVKYGKLTARLPHPKDELVVTMPGLTLTDLGTGFGINVGSSGEALVSVFEGKVKLEEEEEGSESTILSAGSSIRHNPVSGNEVIPLKFQTSQFTDLWPLTLGIDEASSLIHFLPPGPKYPPLNHYSDIDHLFLVPERQTFKLKRPLLLDLGKDINTWPGENPDPKYRPRIPLGTRVSSYLVFYNPPPTEDEGDVRSISGELTFDRKIIGVICTNRTLIPSNPILGMENQYFQPLLQPSEARDSIEGILPHDSFRLSSDLRSIHFNLNVTRGIDSFRIILGDS</sequence>
<comment type="caution">
    <text evidence="1">The sequence shown here is derived from an EMBL/GenBank/DDBJ whole genome shotgun (WGS) entry which is preliminary data.</text>
</comment>
<reference evidence="2" key="1">
    <citation type="journal article" date="2019" name="Int. J. Syst. Evol. Microbiol.">
        <title>The Global Catalogue of Microorganisms (GCM) 10K type strain sequencing project: providing services to taxonomists for standard genome sequencing and annotation.</title>
        <authorList>
            <consortium name="The Broad Institute Genomics Platform"/>
            <consortium name="The Broad Institute Genome Sequencing Center for Infectious Disease"/>
            <person name="Wu L."/>
            <person name="Ma J."/>
        </authorList>
    </citation>
    <scope>NUCLEOTIDE SEQUENCE [LARGE SCALE GENOMIC DNA]</scope>
    <source>
        <strain evidence="2">CGMCC 4.1467</strain>
    </source>
</reference>
<evidence type="ECO:0000313" key="2">
    <source>
        <dbReference type="Proteomes" id="UP001596472"/>
    </source>
</evidence>
<dbReference type="PANTHER" id="PTHR30273">
    <property type="entry name" value="PERIPLASMIC SIGNAL SENSOR AND SIGMA FACTOR ACTIVATOR FECR-RELATED"/>
    <property type="match status" value="1"/>
</dbReference>
<dbReference type="EMBL" id="JBHTBS010000011">
    <property type="protein sequence ID" value="MFC7339018.1"/>
    <property type="molecule type" value="Genomic_DNA"/>
</dbReference>
<dbReference type="PANTHER" id="PTHR30273:SF2">
    <property type="entry name" value="PROTEIN FECR"/>
    <property type="match status" value="1"/>
</dbReference>
<organism evidence="1 2">
    <name type="scientific">Haloferula chungangensis</name>
    <dbReference type="NCBI Taxonomy" id="1048331"/>
    <lineage>
        <taxon>Bacteria</taxon>
        <taxon>Pseudomonadati</taxon>
        <taxon>Verrucomicrobiota</taxon>
        <taxon>Verrucomicrobiia</taxon>
        <taxon>Verrucomicrobiales</taxon>
        <taxon>Verrucomicrobiaceae</taxon>
        <taxon>Haloferula</taxon>
    </lineage>
</organism>
<evidence type="ECO:0008006" key="3">
    <source>
        <dbReference type="Google" id="ProtNLM"/>
    </source>
</evidence>
<dbReference type="RefSeq" id="WP_379715085.1">
    <property type="nucleotide sequence ID" value="NZ_JBHTBS010000011.1"/>
</dbReference>
<name>A0ABW2L9B2_9BACT</name>
<dbReference type="Gene3D" id="2.60.120.1440">
    <property type="match status" value="1"/>
</dbReference>
<dbReference type="InterPro" id="IPR012373">
    <property type="entry name" value="Ferrdict_sens_TM"/>
</dbReference>
<dbReference type="Proteomes" id="UP001596472">
    <property type="component" value="Unassembled WGS sequence"/>
</dbReference>
<evidence type="ECO:0000313" key="1">
    <source>
        <dbReference type="EMBL" id="MFC7339018.1"/>
    </source>
</evidence>
<keyword evidence="2" id="KW-1185">Reference proteome</keyword>
<protein>
    <recommendedName>
        <fullName evidence="3">FecR protein domain-containing protein</fullName>
    </recommendedName>
</protein>
<accession>A0ABW2L9B2</accession>
<proteinExistence type="predicted"/>
<gene>
    <name evidence="1" type="ORF">ACFQY0_17615</name>
</gene>